<dbReference type="NCBIfam" id="NF033920">
    <property type="entry name" value="C39_PA2778_fam"/>
    <property type="match status" value="1"/>
</dbReference>
<dbReference type="InterPro" id="IPR011990">
    <property type="entry name" value="TPR-like_helical_dom_sf"/>
</dbReference>
<dbReference type="InterPro" id="IPR039564">
    <property type="entry name" value="Peptidase_C39-like"/>
</dbReference>
<sequence length="314" mass="33907">MLFERRALWPAVLFLLSACAGAPPRIDAPGDAVELSAVPFFAQTEHHCGPAALATMLAAQGVAVTPDQLSPLIYIPGREGTLQAEMIAATRRYDRLPLRLEPTPEAVIAALHEGQPVLLLQNLGFRRWPAWHYAVAVGYEPEASSFILRSGTEQRLTTGLRRFLQTWDRADRWAFVSVEPDQVPANATPEAWLAAAAPFESLGRIDVAERAYKAALDRWPSSSLAWQGLANTRYAANDKPAAEAALQKAVELDPASVTARNNLASVLLERGCVTAARAQLEAVGRVPGALAKAVEQTRRDVDSVGTREDASGCP</sequence>
<evidence type="ECO:0000313" key="4">
    <source>
        <dbReference type="EMBL" id="TDU24414.1"/>
    </source>
</evidence>
<dbReference type="SMART" id="SM00028">
    <property type="entry name" value="TPR"/>
    <property type="match status" value="2"/>
</dbReference>
<dbReference type="AlphaFoldDB" id="A0A4R7NTJ2"/>
<reference evidence="4 5" key="1">
    <citation type="submission" date="2019-03" db="EMBL/GenBank/DDBJ databases">
        <title>Genomic Encyclopedia of Type Strains, Phase IV (KMG-IV): sequencing the most valuable type-strain genomes for metagenomic binning, comparative biology and taxonomic classification.</title>
        <authorList>
            <person name="Goeker M."/>
        </authorList>
    </citation>
    <scope>NUCLEOTIDE SEQUENCE [LARGE SCALE GENOMIC DNA]</scope>
    <source>
        <strain evidence="4 5">DSM 26377</strain>
    </source>
</reference>
<feature type="domain" description="Peptidase C39-like" evidence="3">
    <location>
        <begin position="37"/>
        <end position="147"/>
    </location>
</feature>
<dbReference type="Proteomes" id="UP000295341">
    <property type="component" value="Unassembled WGS sequence"/>
</dbReference>
<name>A0A4R7NTJ2_9GAMM</name>
<dbReference type="InterPro" id="IPR039563">
    <property type="entry name" value="Peptidase_C39_single_dom"/>
</dbReference>
<feature type="signal peptide" evidence="2">
    <location>
        <begin position="1"/>
        <end position="22"/>
    </location>
</feature>
<evidence type="ECO:0000259" key="3">
    <source>
        <dbReference type="Pfam" id="PF13529"/>
    </source>
</evidence>
<keyword evidence="5" id="KW-1185">Reference proteome</keyword>
<accession>A0A4R7NTJ2</accession>
<feature type="chain" id="PRO_5020900897" evidence="2">
    <location>
        <begin position="23"/>
        <end position="314"/>
    </location>
</feature>
<dbReference type="PROSITE" id="PS50005">
    <property type="entry name" value="TPR"/>
    <property type="match status" value="1"/>
</dbReference>
<dbReference type="OrthoDB" id="5611441at2"/>
<proteinExistence type="predicted"/>
<evidence type="ECO:0000256" key="2">
    <source>
        <dbReference type="SAM" id="SignalP"/>
    </source>
</evidence>
<dbReference type="RefSeq" id="WP_133883823.1">
    <property type="nucleotide sequence ID" value="NZ_MWIN01000025.1"/>
</dbReference>
<dbReference type="SUPFAM" id="SSF48452">
    <property type="entry name" value="TPR-like"/>
    <property type="match status" value="1"/>
</dbReference>
<comment type="caution">
    <text evidence="4">The sequence shown here is derived from an EMBL/GenBank/DDBJ whole genome shotgun (WGS) entry which is preliminary data.</text>
</comment>
<dbReference type="CDD" id="cd02549">
    <property type="entry name" value="Peptidase_C39A"/>
    <property type="match status" value="1"/>
</dbReference>
<evidence type="ECO:0000313" key="5">
    <source>
        <dbReference type="Proteomes" id="UP000295341"/>
    </source>
</evidence>
<dbReference type="InterPro" id="IPR019734">
    <property type="entry name" value="TPR_rpt"/>
</dbReference>
<protein>
    <submittedName>
        <fullName evidence="4">Tetratricopeptide repeat protein</fullName>
    </submittedName>
</protein>
<dbReference type="Gene3D" id="3.90.70.10">
    <property type="entry name" value="Cysteine proteinases"/>
    <property type="match status" value="1"/>
</dbReference>
<organism evidence="4 5">
    <name type="scientific">Panacagrimonas perspica</name>
    <dbReference type="NCBI Taxonomy" id="381431"/>
    <lineage>
        <taxon>Bacteria</taxon>
        <taxon>Pseudomonadati</taxon>
        <taxon>Pseudomonadota</taxon>
        <taxon>Gammaproteobacteria</taxon>
        <taxon>Nevskiales</taxon>
        <taxon>Nevskiaceae</taxon>
        <taxon>Panacagrimonas</taxon>
    </lineage>
</organism>
<feature type="repeat" description="TPR" evidence="1">
    <location>
        <begin position="223"/>
        <end position="256"/>
    </location>
</feature>
<dbReference type="Gene3D" id="1.25.40.10">
    <property type="entry name" value="Tetratricopeptide repeat domain"/>
    <property type="match status" value="1"/>
</dbReference>
<evidence type="ECO:0000256" key="1">
    <source>
        <dbReference type="PROSITE-ProRule" id="PRU00339"/>
    </source>
</evidence>
<dbReference type="PROSITE" id="PS51257">
    <property type="entry name" value="PROKAR_LIPOPROTEIN"/>
    <property type="match status" value="1"/>
</dbReference>
<dbReference type="Pfam" id="PF13432">
    <property type="entry name" value="TPR_16"/>
    <property type="match status" value="1"/>
</dbReference>
<dbReference type="Pfam" id="PF13529">
    <property type="entry name" value="Peptidase_C39_2"/>
    <property type="match status" value="1"/>
</dbReference>
<keyword evidence="2" id="KW-0732">Signal</keyword>
<keyword evidence="1" id="KW-0802">TPR repeat</keyword>
<dbReference type="EMBL" id="SOBT01000012">
    <property type="protein sequence ID" value="TDU24414.1"/>
    <property type="molecule type" value="Genomic_DNA"/>
</dbReference>
<gene>
    <name evidence="4" type="ORF">DFR24_4684</name>
</gene>